<comment type="similarity">
    <text evidence="5">Belongs to the SepF family.</text>
</comment>
<comment type="caution">
    <text evidence="6">The sequence shown here is derived from an EMBL/GenBank/DDBJ whole genome shotgun (WGS) entry which is preliminary data.</text>
</comment>
<evidence type="ECO:0000313" key="7">
    <source>
        <dbReference type="Proteomes" id="UP000016511"/>
    </source>
</evidence>
<dbReference type="Proteomes" id="UP000016511">
    <property type="component" value="Unassembled WGS sequence"/>
</dbReference>
<accession>U1WED8</accession>
<name>U1WED8_ANEAE</name>
<keyword evidence="5" id="KW-0963">Cytoplasm</keyword>
<evidence type="ECO:0000256" key="2">
    <source>
        <dbReference type="ARBA" id="ARBA00023210"/>
    </source>
</evidence>
<dbReference type="InterPro" id="IPR023052">
    <property type="entry name" value="Cell_div_SepF"/>
</dbReference>
<dbReference type="eggNOG" id="COG1799">
    <property type="taxonomic scope" value="Bacteria"/>
</dbReference>
<dbReference type="Gene3D" id="3.30.110.150">
    <property type="entry name" value="SepF-like protein"/>
    <property type="match status" value="1"/>
</dbReference>
<dbReference type="PATRIC" id="fig|649747.3.peg.4533"/>
<gene>
    <name evidence="5" type="primary">sepF</name>
    <name evidence="6" type="ORF">HMPREF0083_05036</name>
</gene>
<dbReference type="InterPro" id="IPR007561">
    <property type="entry name" value="Cell_div_SepF/SepF-rel"/>
</dbReference>
<reference evidence="6 7" key="1">
    <citation type="submission" date="2013-08" db="EMBL/GenBank/DDBJ databases">
        <authorList>
            <person name="Weinstock G."/>
            <person name="Sodergren E."/>
            <person name="Wylie T."/>
            <person name="Fulton L."/>
            <person name="Fulton R."/>
            <person name="Fronick C."/>
            <person name="O'Laughlin M."/>
            <person name="Godfrey J."/>
            <person name="Miner T."/>
            <person name="Herter B."/>
            <person name="Appelbaum E."/>
            <person name="Cordes M."/>
            <person name="Lek S."/>
            <person name="Wollam A."/>
            <person name="Pepin K.H."/>
            <person name="Palsikar V.B."/>
            <person name="Mitreva M."/>
            <person name="Wilson R.K."/>
        </authorList>
    </citation>
    <scope>NUCLEOTIDE SEQUENCE [LARGE SCALE GENOMIC DNA]</scope>
    <source>
        <strain evidence="6 7">ATCC 12856</strain>
    </source>
</reference>
<dbReference type="GO" id="GO:0043093">
    <property type="term" value="P:FtsZ-dependent cytokinesis"/>
    <property type="evidence" value="ECO:0007669"/>
    <property type="project" value="UniProtKB-UniRule"/>
</dbReference>
<comment type="subcellular location">
    <subcellularLocation>
        <location evidence="5">Cytoplasm</location>
    </subcellularLocation>
    <text evidence="5">Localizes to the division site, in a FtsZ-dependent manner.</text>
</comment>
<evidence type="ECO:0000256" key="4">
    <source>
        <dbReference type="ARBA" id="ARBA00044936"/>
    </source>
</evidence>
<evidence type="ECO:0000256" key="1">
    <source>
        <dbReference type="ARBA" id="ARBA00022618"/>
    </source>
</evidence>
<dbReference type="GO" id="GO:0000917">
    <property type="term" value="P:division septum assembly"/>
    <property type="evidence" value="ECO:0007669"/>
    <property type="project" value="UniProtKB-KW"/>
</dbReference>
<dbReference type="PANTHER" id="PTHR35798:SF1">
    <property type="entry name" value="CELL DIVISION PROTEIN SEPF"/>
    <property type="match status" value="1"/>
</dbReference>
<keyword evidence="7" id="KW-1185">Reference proteome</keyword>
<evidence type="ECO:0000256" key="5">
    <source>
        <dbReference type="HAMAP-Rule" id="MF_01197"/>
    </source>
</evidence>
<evidence type="ECO:0000256" key="3">
    <source>
        <dbReference type="ARBA" id="ARBA00023306"/>
    </source>
</evidence>
<dbReference type="InterPro" id="IPR038594">
    <property type="entry name" value="SepF-like_sf"/>
</dbReference>
<dbReference type="PANTHER" id="PTHR35798">
    <property type="entry name" value="CELL DIVISION PROTEIN SEPF"/>
    <property type="match status" value="1"/>
</dbReference>
<protein>
    <recommendedName>
        <fullName evidence="5">Cell division protein SepF</fullName>
    </recommendedName>
</protein>
<dbReference type="EMBL" id="AWSJ01000305">
    <property type="protein sequence ID" value="ERI06914.1"/>
    <property type="molecule type" value="Genomic_DNA"/>
</dbReference>
<comment type="function">
    <text evidence="4 5">Cell division protein that is part of the divisome complex and is recruited early to the Z-ring. Probably stimulates Z-ring formation, perhaps through the cross-linking of FtsZ protofilaments. Its function overlaps with FtsA.</text>
</comment>
<dbReference type="STRING" id="649747.HMPREF0083_05036"/>
<dbReference type="HAMAP" id="MF_01197">
    <property type="entry name" value="SepF"/>
    <property type="match status" value="1"/>
</dbReference>
<dbReference type="AlphaFoldDB" id="U1WED8"/>
<dbReference type="Pfam" id="PF04472">
    <property type="entry name" value="SepF"/>
    <property type="match status" value="1"/>
</dbReference>
<dbReference type="HOGENOM" id="CLU_078499_4_1_9"/>
<sequence>MTNEIEITYVRRAMYMGVVNKIKEFLGLGGDAAYYEEEVIDERTEYEEEEESYVKPRKNRQGNNVVSLHAVKEQAPRVMLVEPKSYEEVQEIADHLCSRRGVVINLQRVPAEQAKRIIDFLSGTVYAINGTIQRIGHKTFLCLPEYMEVQGNITEMMFDDRG</sequence>
<comment type="subunit">
    <text evidence="5">Homodimer. Interacts with FtsZ.</text>
</comment>
<organism evidence="6 7">
    <name type="scientific">Aneurinibacillus aneurinilyticus ATCC 12856</name>
    <dbReference type="NCBI Taxonomy" id="649747"/>
    <lineage>
        <taxon>Bacteria</taxon>
        <taxon>Bacillati</taxon>
        <taxon>Bacillota</taxon>
        <taxon>Bacilli</taxon>
        <taxon>Bacillales</taxon>
        <taxon>Paenibacillaceae</taxon>
        <taxon>Aneurinibacillus group</taxon>
        <taxon>Aneurinibacillus</taxon>
    </lineage>
</organism>
<evidence type="ECO:0000313" key="6">
    <source>
        <dbReference type="EMBL" id="ERI06914.1"/>
    </source>
</evidence>
<keyword evidence="1 5" id="KW-0132">Cell division</keyword>
<dbReference type="GO" id="GO:0005737">
    <property type="term" value="C:cytoplasm"/>
    <property type="evidence" value="ECO:0007669"/>
    <property type="project" value="UniProtKB-SubCell"/>
</dbReference>
<proteinExistence type="inferred from homology"/>
<keyword evidence="3 5" id="KW-0131">Cell cycle</keyword>
<keyword evidence="2 5" id="KW-0717">Septation</keyword>